<accession>A0A4P9ZYX7</accession>
<reference evidence="3" key="1">
    <citation type="journal article" date="2018" name="Nat. Microbiol.">
        <title>Leveraging single-cell genomics to expand the fungal tree of life.</title>
        <authorList>
            <person name="Ahrendt S.R."/>
            <person name="Quandt C.A."/>
            <person name="Ciobanu D."/>
            <person name="Clum A."/>
            <person name="Salamov A."/>
            <person name="Andreopoulos B."/>
            <person name="Cheng J.F."/>
            <person name="Woyke T."/>
            <person name="Pelin A."/>
            <person name="Henrissat B."/>
            <person name="Reynolds N.K."/>
            <person name="Benny G.L."/>
            <person name="Smith M.E."/>
            <person name="James T.Y."/>
            <person name="Grigoriev I.V."/>
        </authorList>
    </citation>
    <scope>NUCLEOTIDE SEQUENCE [LARGE SCALE GENOMIC DNA]</scope>
    <source>
        <strain evidence="3">RSA 468</strain>
    </source>
</reference>
<name>A0A4P9ZYX7_9FUNG</name>
<evidence type="ECO:0000313" key="3">
    <source>
        <dbReference type="Proteomes" id="UP000268162"/>
    </source>
</evidence>
<proteinExistence type="predicted"/>
<keyword evidence="1" id="KW-0732">Signal</keyword>
<keyword evidence="3" id="KW-1185">Reference proteome</keyword>
<evidence type="ECO:0000256" key="1">
    <source>
        <dbReference type="SAM" id="SignalP"/>
    </source>
</evidence>
<dbReference type="Proteomes" id="UP000268162">
    <property type="component" value="Unassembled WGS sequence"/>
</dbReference>
<feature type="chain" id="PRO_5020339332" evidence="1">
    <location>
        <begin position="25"/>
        <end position="358"/>
    </location>
</feature>
<gene>
    <name evidence="2" type="ORF">BJ085DRAFT_29642</name>
</gene>
<dbReference type="AlphaFoldDB" id="A0A4P9ZYX7"/>
<sequence length="358" mass="40432">MPSNTRMVLFGMGCLGGISYLVDASPVGEQLGNTLKATLPNRQPLSWSITDPLSLQNGQETEYMSSDYDEFNDQSSGGDGDNLEMSWESSYFPDGADQTLDSLNPMRDPMNTVAHSPYHPGQVSEATFNDEMDFLELDSIVYPEGQKGSYPERMLMRKNVNDKDPGETGSLTYSLLASQVSEIEAIFSKLQVNPNEKPVNFFSKCPTLSELFQNQLVDPSTDDYEGQRYQELESYFKSVKKSPPKTRMVAGKWETRLNDIFQQLVKAQLFRHLLVGYEWDFSTKTITMRTFTTDEGHQCTSLEKEVGSNRNRLDLRAIPVIESVQDTIEVLKAQCTGFWEKHIMYSCVFQEAAQPSSI</sequence>
<evidence type="ECO:0000313" key="2">
    <source>
        <dbReference type="EMBL" id="RKP38956.1"/>
    </source>
</evidence>
<protein>
    <submittedName>
        <fullName evidence="2">Uncharacterized protein</fullName>
    </submittedName>
</protein>
<organism evidence="2 3">
    <name type="scientific">Dimargaris cristalligena</name>
    <dbReference type="NCBI Taxonomy" id="215637"/>
    <lineage>
        <taxon>Eukaryota</taxon>
        <taxon>Fungi</taxon>
        <taxon>Fungi incertae sedis</taxon>
        <taxon>Zoopagomycota</taxon>
        <taxon>Kickxellomycotina</taxon>
        <taxon>Dimargaritomycetes</taxon>
        <taxon>Dimargaritales</taxon>
        <taxon>Dimargaritaceae</taxon>
        <taxon>Dimargaris</taxon>
    </lineage>
</organism>
<dbReference type="EMBL" id="ML002313">
    <property type="protein sequence ID" value="RKP38956.1"/>
    <property type="molecule type" value="Genomic_DNA"/>
</dbReference>
<feature type="signal peptide" evidence="1">
    <location>
        <begin position="1"/>
        <end position="24"/>
    </location>
</feature>